<dbReference type="InterPro" id="IPR036397">
    <property type="entry name" value="RNaseH_sf"/>
</dbReference>
<dbReference type="InterPro" id="IPR050951">
    <property type="entry name" value="Retrovirus_Pol_polyprotein"/>
</dbReference>
<sequence length="153" mass="17300">MTEDNTMTEREIIQNMLDPTTAFMYNAISSANTPLFELLSPTQEDDKLSSVIKATIMNNTSTQSTLSQLLLWFTRFAARMGTSFSCSPPYHLQSNGQAERTVRIVKYLCRKTSNLSLDELLFSYRATPLVSGNTLAELLLSRMIRTRQDGYLP</sequence>
<dbReference type="InterPro" id="IPR012337">
    <property type="entry name" value="RNaseH-like_sf"/>
</dbReference>
<accession>A0A817FAB8</accession>
<keyword evidence="2" id="KW-1185">Reference proteome</keyword>
<gene>
    <name evidence="1" type="ORF">LSAA_114</name>
</gene>
<dbReference type="SUPFAM" id="SSF53098">
    <property type="entry name" value="Ribonuclease H-like"/>
    <property type="match status" value="1"/>
</dbReference>
<dbReference type="PANTHER" id="PTHR37984">
    <property type="entry name" value="PROTEIN CBG26694"/>
    <property type="match status" value="1"/>
</dbReference>
<dbReference type="AlphaFoldDB" id="A0A817FAB8"/>
<comment type="caution">
    <text evidence="1">The sequence shown here is derived from an EMBL/GenBank/DDBJ whole genome shotgun (WGS) entry which is preliminary data.</text>
</comment>
<proteinExistence type="predicted"/>
<evidence type="ECO:0000313" key="2">
    <source>
        <dbReference type="Proteomes" id="UP000675881"/>
    </source>
</evidence>
<organism evidence="1 2">
    <name type="scientific">Lepeophtheirus salmonis</name>
    <name type="common">Salmon louse</name>
    <name type="synonym">Caligus salmonis</name>
    <dbReference type="NCBI Taxonomy" id="72036"/>
    <lineage>
        <taxon>Eukaryota</taxon>
        <taxon>Metazoa</taxon>
        <taxon>Ecdysozoa</taxon>
        <taxon>Arthropoda</taxon>
        <taxon>Crustacea</taxon>
        <taxon>Multicrustacea</taxon>
        <taxon>Hexanauplia</taxon>
        <taxon>Copepoda</taxon>
        <taxon>Siphonostomatoida</taxon>
        <taxon>Caligidae</taxon>
        <taxon>Lepeophtheirus</taxon>
    </lineage>
</organism>
<dbReference type="OrthoDB" id="427924at2759"/>
<name>A0A817FAB8_LEPSM</name>
<evidence type="ECO:0000313" key="1">
    <source>
        <dbReference type="EMBL" id="CAF2742429.1"/>
    </source>
</evidence>
<dbReference type="GO" id="GO:0003676">
    <property type="term" value="F:nucleic acid binding"/>
    <property type="evidence" value="ECO:0007669"/>
    <property type="project" value="InterPro"/>
</dbReference>
<dbReference type="PANTHER" id="PTHR37984:SF5">
    <property type="entry name" value="PROTEIN NYNRIN-LIKE"/>
    <property type="match status" value="1"/>
</dbReference>
<dbReference type="EMBL" id="CAJNVT010000017">
    <property type="protein sequence ID" value="CAF2742429.1"/>
    <property type="molecule type" value="Genomic_DNA"/>
</dbReference>
<protein>
    <submittedName>
        <fullName evidence="1">(salmon louse) hypothetical protein</fullName>
    </submittedName>
</protein>
<reference evidence="1" key="1">
    <citation type="submission" date="2021-02" db="EMBL/GenBank/DDBJ databases">
        <authorList>
            <person name="Bekaert M."/>
        </authorList>
    </citation>
    <scope>NUCLEOTIDE SEQUENCE</scope>
    <source>
        <strain evidence="1">IoA-00</strain>
    </source>
</reference>
<dbReference type="Gene3D" id="3.30.420.10">
    <property type="entry name" value="Ribonuclease H-like superfamily/Ribonuclease H"/>
    <property type="match status" value="1"/>
</dbReference>
<dbReference type="Proteomes" id="UP000675881">
    <property type="component" value="Unassembled WGS sequence"/>
</dbReference>